<evidence type="ECO:0000313" key="1">
    <source>
        <dbReference type="EMBL" id="KAI7944288.1"/>
    </source>
</evidence>
<name>A0ACC0E689_9BASI</name>
<reference evidence="2" key="2">
    <citation type="journal article" date="2018" name="Mol. Plant Microbe Interact.">
        <title>Genome sequence resources for the wheat stripe rust pathogen (Puccinia striiformis f. sp. tritici) and the barley stripe rust pathogen (Puccinia striiformis f. sp. hordei).</title>
        <authorList>
            <person name="Xia C."/>
            <person name="Wang M."/>
            <person name="Yin C."/>
            <person name="Cornejo O.E."/>
            <person name="Hulbert S.H."/>
            <person name="Chen X."/>
        </authorList>
    </citation>
    <scope>NUCLEOTIDE SEQUENCE [LARGE SCALE GENOMIC DNA]</scope>
    <source>
        <strain evidence="2">93-210</strain>
    </source>
</reference>
<gene>
    <name evidence="1" type="ORF">MJO28_011816</name>
</gene>
<evidence type="ECO:0000313" key="2">
    <source>
        <dbReference type="Proteomes" id="UP001060170"/>
    </source>
</evidence>
<comment type="caution">
    <text evidence="1">The sequence shown here is derived from an EMBL/GenBank/DDBJ whole genome shotgun (WGS) entry which is preliminary data.</text>
</comment>
<dbReference type="Proteomes" id="UP001060170">
    <property type="component" value="Chromosome 11"/>
</dbReference>
<accession>A0ACC0E689</accession>
<protein>
    <submittedName>
        <fullName evidence="1">Uncharacterized protein</fullName>
    </submittedName>
</protein>
<proteinExistence type="predicted"/>
<keyword evidence="2" id="KW-1185">Reference proteome</keyword>
<dbReference type="EMBL" id="CM045875">
    <property type="protein sequence ID" value="KAI7944288.1"/>
    <property type="molecule type" value="Genomic_DNA"/>
</dbReference>
<sequence>MSATLPHPSTPQAQPGPESEGPQSVLRRSSRNTTPVRRSGMIATASIPRRPTNNAAPASSTRPTSSDVAPSSRISHHTNSTISNNHQRTNDLDLSSSAVHTQTDAAVGNAECATTTPTQTNKKIVVIDLAQDSGGGNAKINKKRKRDKDNNYDLILNYFGEPFHINGDDKSEDPITYICRWCNSQVRGGQGSDSNLYSHRDGKLQKGRTGNGCRKRENTIKSGVKLPPTVSQLHKVAQATKNQKINTFFGPAEKFDNVVLNRTLTVWLIRHALPWTRVEDEELQASFHYTQPGSQISKRKWQAKSGQLLYLDLQTSMIESLKTNSSRFTLIHDVWTTKGNRYGFIGASITYVNDDWEYITTDSGSNNNTMAKEMYNQLQSLPGANWNPARMHIKCFCHKLALIVAAGLKELGMRTPPPPQVRRVVLGRFPLENTMETIAEEDEYDDEPVANGEEELEESVDEDEEIDGDDSDGDDEEEKSGDDENDSDQDEEQVGSSTGGKNKSKTASNHSRSNELNELTKSLDFVIRKITGSATWRQKFKAIALAKGLDLLDLIAGYGIRWNIKYESRKRAYDARAVIDQMLKEEFDMHVAKKSRSRRKDKSKSGHFNGILLDASDWRSLNELNEELEVFMVLTKEMEGDGPTGALVLPKYHMLKQTLIEKENDCGLDDPLYPMFQKMIKKLTVYLDEALGCETLVMATLLHPAFRLAAFEVYFPNKKDLAEKILTKYFHERKTELESKKKKNSTIIDKEPEPTQEKRKTKLANLFHSSSAKAENDELTVFLKGGDVFEMDVDKINSSLLWWKERSAKYPVLSSLARDYLACSASSCSAERTFSAAADVCSSNRGKLLPRTIEMCVSSRMWLKGDVPLTGEFAAADKLLKRYVAFKESKQSKTTGGNATT</sequence>
<reference evidence="2" key="1">
    <citation type="journal article" date="2018" name="BMC Genomics">
        <title>Genomic insights into host adaptation between the wheat stripe rust pathogen (Puccinia striiformis f. sp. tritici) and the barley stripe rust pathogen (Puccinia striiformis f. sp. hordei).</title>
        <authorList>
            <person name="Xia C."/>
            <person name="Wang M."/>
            <person name="Yin C."/>
            <person name="Cornejo O.E."/>
            <person name="Hulbert S.H."/>
            <person name="Chen X."/>
        </authorList>
    </citation>
    <scope>NUCLEOTIDE SEQUENCE [LARGE SCALE GENOMIC DNA]</scope>
    <source>
        <strain evidence="2">93-210</strain>
    </source>
</reference>
<reference evidence="1 2" key="3">
    <citation type="journal article" date="2022" name="Microbiol. Spectr.">
        <title>Folding features and dynamics of 3D genome architecture in plant fungal pathogens.</title>
        <authorList>
            <person name="Xia C."/>
        </authorList>
    </citation>
    <scope>NUCLEOTIDE SEQUENCE [LARGE SCALE GENOMIC DNA]</scope>
    <source>
        <strain evidence="1 2">93-210</strain>
    </source>
</reference>
<organism evidence="1 2">
    <name type="scientific">Puccinia striiformis f. sp. tritici</name>
    <dbReference type="NCBI Taxonomy" id="168172"/>
    <lineage>
        <taxon>Eukaryota</taxon>
        <taxon>Fungi</taxon>
        <taxon>Dikarya</taxon>
        <taxon>Basidiomycota</taxon>
        <taxon>Pucciniomycotina</taxon>
        <taxon>Pucciniomycetes</taxon>
        <taxon>Pucciniales</taxon>
        <taxon>Pucciniaceae</taxon>
        <taxon>Puccinia</taxon>
    </lineage>
</organism>